<sequence>MERGQQKQSVNTPLIQVREAKGPENGKERSKILVEIQKQLWRAGPLVSVILLVHCLQTISLMFVGHLGQLSLSGASMATLFASVIGFTLLLFVSFEYMGLSSVLETLTGQAYGEKQYHMLGIHMHRAMFVLLLVSIPLAIIWANTRSILTLVGHNASIAAEAGQMLDLEIEVAMASSISYWINVLLLDLYVKFSSSCAKSWTGFSKESLQNIPISLKLAIPSAVMVCTRVSNVLGAGHPEAARLAGYAFSNEVEVVKYVAIMMPILAISDFLDGFQCVLSGNARGYGWQKIGAYVNLGSYYLAGITLVVLLDFAFHIGGKVHF</sequence>
<evidence type="ECO:0008006" key="6">
    <source>
        <dbReference type="Google" id="ProtNLM"/>
    </source>
</evidence>
<feature type="compositionally biased region" description="Polar residues" evidence="2">
    <location>
        <begin position="1"/>
        <end position="14"/>
    </location>
</feature>
<dbReference type="GO" id="GO:0015297">
    <property type="term" value="F:antiporter activity"/>
    <property type="evidence" value="ECO:0007669"/>
    <property type="project" value="InterPro"/>
</dbReference>
<feature type="region of interest" description="Disordered" evidence="2">
    <location>
        <begin position="1"/>
        <end position="23"/>
    </location>
</feature>
<gene>
    <name evidence="4" type="ORF">FEM48_Zijuj05G0096900</name>
</gene>
<evidence type="ECO:0000256" key="2">
    <source>
        <dbReference type="SAM" id="MobiDB-lite"/>
    </source>
</evidence>
<evidence type="ECO:0000313" key="5">
    <source>
        <dbReference type="Proteomes" id="UP000813462"/>
    </source>
</evidence>
<feature type="transmembrane region" description="Helical" evidence="3">
    <location>
        <begin position="127"/>
        <end position="145"/>
    </location>
</feature>
<dbReference type="EMBL" id="JAEACU010000005">
    <property type="protein sequence ID" value="KAH7528672.1"/>
    <property type="molecule type" value="Genomic_DNA"/>
</dbReference>
<name>A0A978VE83_ZIZJJ</name>
<feature type="transmembrane region" description="Helical" evidence="3">
    <location>
        <begin position="300"/>
        <end position="318"/>
    </location>
</feature>
<keyword evidence="3" id="KW-1133">Transmembrane helix</keyword>
<protein>
    <recommendedName>
        <fullName evidence="6">Protein DETOXIFICATION 16-like</fullName>
    </recommendedName>
</protein>
<dbReference type="InterPro" id="IPR002528">
    <property type="entry name" value="MATE_fam"/>
</dbReference>
<dbReference type="Pfam" id="PF01554">
    <property type="entry name" value="MatE"/>
    <property type="match status" value="2"/>
</dbReference>
<feature type="transmembrane region" description="Helical" evidence="3">
    <location>
        <begin position="172"/>
        <end position="191"/>
    </location>
</feature>
<feature type="transmembrane region" description="Helical" evidence="3">
    <location>
        <begin position="40"/>
        <end position="64"/>
    </location>
</feature>
<dbReference type="Proteomes" id="UP000813462">
    <property type="component" value="Unassembled WGS sequence"/>
</dbReference>
<reference evidence="4" key="1">
    <citation type="journal article" date="2021" name="Front. Plant Sci.">
        <title>Chromosome-Scale Genome Assembly for Chinese Sour Jujube and Insights Into Its Genome Evolution and Domestication Signature.</title>
        <authorList>
            <person name="Shen L.-Y."/>
            <person name="Luo H."/>
            <person name="Wang X.-L."/>
            <person name="Wang X.-M."/>
            <person name="Qiu X.-J."/>
            <person name="Liu H."/>
            <person name="Zhou S.-S."/>
            <person name="Jia K.-H."/>
            <person name="Nie S."/>
            <person name="Bao Y.-T."/>
            <person name="Zhang R.-G."/>
            <person name="Yun Q.-Z."/>
            <person name="Chai Y.-H."/>
            <person name="Lu J.-Y."/>
            <person name="Li Y."/>
            <person name="Zhao S.-W."/>
            <person name="Mao J.-F."/>
            <person name="Jia S.-G."/>
            <person name="Mao Y.-M."/>
        </authorList>
    </citation>
    <scope>NUCLEOTIDE SEQUENCE</scope>
    <source>
        <strain evidence="4">AT0</strain>
        <tissue evidence="4">Leaf</tissue>
    </source>
</reference>
<evidence type="ECO:0000313" key="4">
    <source>
        <dbReference type="EMBL" id="KAH7528672.1"/>
    </source>
</evidence>
<organism evidence="4 5">
    <name type="scientific">Ziziphus jujuba var. spinosa</name>
    <dbReference type="NCBI Taxonomy" id="714518"/>
    <lineage>
        <taxon>Eukaryota</taxon>
        <taxon>Viridiplantae</taxon>
        <taxon>Streptophyta</taxon>
        <taxon>Embryophyta</taxon>
        <taxon>Tracheophyta</taxon>
        <taxon>Spermatophyta</taxon>
        <taxon>Magnoliopsida</taxon>
        <taxon>eudicotyledons</taxon>
        <taxon>Gunneridae</taxon>
        <taxon>Pentapetalae</taxon>
        <taxon>rosids</taxon>
        <taxon>fabids</taxon>
        <taxon>Rosales</taxon>
        <taxon>Rhamnaceae</taxon>
        <taxon>Paliureae</taxon>
        <taxon>Ziziphus</taxon>
    </lineage>
</organism>
<keyword evidence="3" id="KW-0472">Membrane</keyword>
<proteinExistence type="inferred from homology"/>
<comment type="similarity">
    <text evidence="1">Belongs to the multi antimicrobial extrusion (MATE) (TC 2.A.66.1) family.</text>
</comment>
<evidence type="ECO:0000256" key="3">
    <source>
        <dbReference type="SAM" id="Phobius"/>
    </source>
</evidence>
<feature type="transmembrane region" description="Helical" evidence="3">
    <location>
        <begin position="70"/>
        <end position="93"/>
    </location>
</feature>
<dbReference type="GO" id="GO:0042910">
    <property type="term" value="F:xenobiotic transmembrane transporter activity"/>
    <property type="evidence" value="ECO:0007669"/>
    <property type="project" value="InterPro"/>
</dbReference>
<evidence type="ECO:0000256" key="1">
    <source>
        <dbReference type="ARBA" id="ARBA00010199"/>
    </source>
</evidence>
<keyword evidence="3" id="KW-0812">Transmembrane</keyword>
<dbReference type="GO" id="GO:0016020">
    <property type="term" value="C:membrane"/>
    <property type="evidence" value="ECO:0007669"/>
    <property type="project" value="InterPro"/>
</dbReference>
<dbReference type="PANTHER" id="PTHR11206">
    <property type="entry name" value="MULTIDRUG RESISTANCE PROTEIN"/>
    <property type="match status" value="1"/>
</dbReference>
<comment type="caution">
    <text evidence="4">The sequence shown here is derived from an EMBL/GenBank/DDBJ whole genome shotgun (WGS) entry which is preliminary data.</text>
</comment>
<accession>A0A978VE83</accession>
<dbReference type="AlphaFoldDB" id="A0A978VE83"/>